<reference evidence="2" key="1">
    <citation type="submission" date="2023-07" db="EMBL/GenBank/DDBJ databases">
        <title>Description of novel Chryseobacterium sp. strain C-2.</title>
        <authorList>
            <person name="Saticioglu I.B."/>
        </authorList>
    </citation>
    <scope>NUCLEOTIDE SEQUENCE [LARGE SCALE GENOMIC DNA]</scope>
    <source>
        <strain evidence="2">C-2</strain>
    </source>
</reference>
<evidence type="ECO:0000313" key="2">
    <source>
        <dbReference type="Proteomes" id="UP000603715"/>
    </source>
</evidence>
<evidence type="ECO:0008006" key="3">
    <source>
        <dbReference type="Google" id="ProtNLM"/>
    </source>
</evidence>
<accession>A0ABR8M3G1</accession>
<dbReference type="EMBL" id="JACXXP010000006">
    <property type="protein sequence ID" value="MBD3904451.1"/>
    <property type="molecule type" value="Genomic_DNA"/>
</dbReference>
<comment type="caution">
    <text evidence="1">The sequence shown here is derived from an EMBL/GenBank/DDBJ whole genome shotgun (WGS) entry which is preliminary data.</text>
</comment>
<name>A0ABR8M3G1_9FLAO</name>
<gene>
    <name evidence="1" type="ORF">IEW27_07585</name>
</gene>
<organism evidence="1 2">
    <name type="scientific">Chryseobacterium muglaense</name>
    <dbReference type="NCBI Taxonomy" id="2893752"/>
    <lineage>
        <taxon>Bacteria</taxon>
        <taxon>Pseudomonadati</taxon>
        <taxon>Bacteroidota</taxon>
        <taxon>Flavobacteriia</taxon>
        <taxon>Flavobacteriales</taxon>
        <taxon>Weeksellaceae</taxon>
        <taxon>Chryseobacterium group</taxon>
        <taxon>Chryseobacterium</taxon>
    </lineage>
</organism>
<proteinExistence type="predicted"/>
<dbReference type="Proteomes" id="UP000603715">
    <property type="component" value="Unassembled WGS sequence"/>
</dbReference>
<protein>
    <recommendedName>
        <fullName evidence="3">EF-hand domain-containing protein</fullName>
    </recommendedName>
</protein>
<sequence>MDKQLTIQTTDLQKQQLQVAMQHPGKHPLLPLLPDTLQKSLPAIVKAEISQPMLKSCDELTQEIFALQVLNFINPNLENPDFDDPNSDGSLNKQKIKDFANKSRLTPQEFLNALDLVPRDELTTIEHRSDGEDFEKPLKLFSRVDSKNLIEIETAYIRYRSKNKLYEKGKAELKAFLMPPVQELTEEQKEAQNQRFLKEEYQRLQLRGFVLGSTIFYDLIRSNYKVVNLAFVEKFMTNFKPEVFEDDKRSVEFHLASSKKVIKKDVFLAFKELFIEKYIEKAQLKKLSETEWIEYWQNIKNSSEK</sequence>
<evidence type="ECO:0000313" key="1">
    <source>
        <dbReference type="EMBL" id="MBD3904451.1"/>
    </source>
</evidence>
<keyword evidence="2" id="KW-1185">Reference proteome</keyword>